<accession>A0ABZ3H4N9</accession>
<keyword evidence="1" id="KW-0472">Membrane</keyword>
<keyword evidence="4" id="KW-1185">Reference proteome</keyword>
<feature type="transmembrane region" description="Helical" evidence="1">
    <location>
        <begin position="229"/>
        <end position="253"/>
    </location>
</feature>
<dbReference type="SUPFAM" id="SSF53448">
    <property type="entry name" value="Nucleotide-diphospho-sugar transferases"/>
    <property type="match status" value="1"/>
</dbReference>
<dbReference type="CDD" id="cd04179">
    <property type="entry name" value="DPM_DPG-synthase_like"/>
    <property type="match status" value="1"/>
</dbReference>
<evidence type="ECO:0000259" key="2">
    <source>
        <dbReference type="Pfam" id="PF00535"/>
    </source>
</evidence>
<protein>
    <submittedName>
        <fullName evidence="3">Glycosyltransferase family 2 protein</fullName>
    </submittedName>
</protein>
<dbReference type="GeneID" id="90450034"/>
<evidence type="ECO:0000256" key="1">
    <source>
        <dbReference type="SAM" id="Phobius"/>
    </source>
</evidence>
<dbReference type="EMBL" id="CP087714">
    <property type="protein sequence ID" value="XAT63581.1"/>
    <property type="molecule type" value="Genomic_DNA"/>
</dbReference>
<name>A0ABZ3H4N9_GEOAI</name>
<dbReference type="Proteomes" id="UP001492541">
    <property type="component" value="Chromosome"/>
</dbReference>
<dbReference type="InterPro" id="IPR001173">
    <property type="entry name" value="Glyco_trans_2-like"/>
</dbReference>
<reference evidence="3 4" key="1">
    <citation type="submission" date="2021-11" db="EMBL/GenBank/DDBJ databases">
        <title>Whole genome of Geoglobus acetivorans.</title>
        <authorList>
            <person name="Liu D."/>
        </authorList>
    </citation>
    <scope>NUCLEOTIDE SEQUENCE [LARGE SCALE GENOMIC DNA]</scope>
    <source>
        <strain evidence="3 4">SBH6</strain>
    </source>
</reference>
<sequence>MQNDVAAVIPAYNEEIAIGSVVLRAKKYVDRVIVVDDGSTDKTAEIAELAGAEVIRLEENCGKAHALMVGFERAKELGYSVVVMLDGGGQHDPDEIPSLVEPILKGEADLVIGSRFLENNGKIPKYRMLGQKILTFVTNLGSEITISDSQSGFRAMNRKVLESINFESNGYSIESEMIARLSSKGLRIREVPISAIYDVPNRHKKNPLSHGMSVLNDIVGLIGYKRPMLLFGSAGFALTVIGLAFGFWAFSVYYDTNKLPYGPSIGSALFLILGLLMVTSGLILNSLVQIMKEHK</sequence>
<keyword evidence="1" id="KW-1133">Transmembrane helix</keyword>
<feature type="domain" description="Glycosyltransferase 2-like" evidence="2">
    <location>
        <begin position="8"/>
        <end position="163"/>
    </location>
</feature>
<dbReference type="PANTHER" id="PTHR48090">
    <property type="entry name" value="UNDECAPRENYL-PHOSPHATE 4-DEOXY-4-FORMAMIDO-L-ARABINOSE TRANSFERASE-RELATED"/>
    <property type="match status" value="1"/>
</dbReference>
<proteinExistence type="predicted"/>
<evidence type="ECO:0000313" key="3">
    <source>
        <dbReference type="EMBL" id="XAT63581.1"/>
    </source>
</evidence>
<feature type="transmembrane region" description="Helical" evidence="1">
    <location>
        <begin position="265"/>
        <end position="288"/>
    </location>
</feature>
<dbReference type="PANTHER" id="PTHR48090:SF7">
    <property type="entry name" value="RFBJ PROTEIN"/>
    <property type="match status" value="1"/>
</dbReference>
<keyword evidence="1" id="KW-0812">Transmembrane</keyword>
<dbReference type="Pfam" id="PF00535">
    <property type="entry name" value="Glycos_transf_2"/>
    <property type="match status" value="1"/>
</dbReference>
<dbReference type="InterPro" id="IPR029044">
    <property type="entry name" value="Nucleotide-diphossugar_trans"/>
</dbReference>
<organism evidence="3 4">
    <name type="scientific">Geoglobus acetivorans</name>
    <dbReference type="NCBI Taxonomy" id="565033"/>
    <lineage>
        <taxon>Archaea</taxon>
        <taxon>Methanobacteriati</taxon>
        <taxon>Methanobacteriota</taxon>
        <taxon>Archaeoglobi</taxon>
        <taxon>Archaeoglobales</taxon>
        <taxon>Archaeoglobaceae</taxon>
        <taxon>Geoglobus</taxon>
    </lineage>
</organism>
<dbReference type="Gene3D" id="3.90.550.10">
    <property type="entry name" value="Spore Coat Polysaccharide Biosynthesis Protein SpsA, Chain A"/>
    <property type="match status" value="1"/>
</dbReference>
<dbReference type="InterPro" id="IPR050256">
    <property type="entry name" value="Glycosyltransferase_2"/>
</dbReference>
<gene>
    <name evidence="3" type="ORF">LPQ35_10025</name>
</gene>
<dbReference type="RefSeq" id="WP_193807251.1">
    <property type="nucleotide sequence ID" value="NZ_CP087714.1"/>
</dbReference>
<evidence type="ECO:0000313" key="4">
    <source>
        <dbReference type="Proteomes" id="UP001492541"/>
    </source>
</evidence>